<dbReference type="RefSeq" id="WP_124324632.1">
    <property type="nucleotide sequence ID" value="NZ_CP118137.1"/>
</dbReference>
<dbReference type="EMBL" id="LR134334">
    <property type="protein sequence ID" value="VEF72574.1"/>
    <property type="molecule type" value="Genomic_DNA"/>
</dbReference>
<reference evidence="3 4" key="1">
    <citation type="submission" date="2018-12" db="EMBL/GenBank/DDBJ databases">
        <authorList>
            <consortium name="Pathogen Informatics"/>
        </authorList>
    </citation>
    <scope>NUCLEOTIDE SEQUENCE [LARGE SCALE GENOMIC DNA]</scope>
    <source>
        <strain evidence="3 4">NCTC7357</strain>
    </source>
</reference>
<feature type="region of interest" description="Disordered" evidence="1">
    <location>
        <begin position="269"/>
        <end position="294"/>
    </location>
</feature>
<evidence type="ECO:0000313" key="4">
    <source>
        <dbReference type="Proteomes" id="UP000277437"/>
    </source>
</evidence>
<dbReference type="AlphaFoldDB" id="A0AAX3FP97"/>
<dbReference type="InterPro" id="IPR043824">
    <property type="entry name" value="DUF5801"/>
</dbReference>
<feature type="compositionally biased region" description="Polar residues" evidence="1">
    <location>
        <begin position="274"/>
        <end position="294"/>
    </location>
</feature>
<evidence type="ECO:0000313" key="3">
    <source>
        <dbReference type="EMBL" id="VEF72574.1"/>
    </source>
</evidence>
<dbReference type="Proteomes" id="UP000277437">
    <property type="component" value="Chromosome"/>
</dbReference>
<proteinExistence type="predicted"/>
<gene>
    <name evidence="3" type="ORF">NCTC7357_00810</name>
</gene>
<organism evidence="3 4">
    <name type="scientific">Pseudomonas chlororaphis</name>
    <dbReference type="NCBI Taxonomy" id="587753"/>
    <lineage>
        <taxon>Bacteria</taxon>
        <taxon>Pseudomonadati</taxon>
        <taxon>Pseudomonadota</taxon>
        <taxon>Gammaproteobacteria</taxon>
        <taxon>Pseudomonadales</taxon>
        <taxon>Pseudomonadaceae</taxon>
        <taxon>Pseudomonas</taxon>
    </lineage>
</organism>
<protein>
    <submittedName>
        <fullName evidence="3">Hemolysin-type calcium-binding repeat-containing protein</fullName>
    </submittedName>
</protein>
<sequence length="942" mass="96768">MTTPQSPTNDLSADTPADLYPAFPSNDTLTITAQADGAPLVVATGVNVALDETAGLQNATATPAPAGDADDNDILLTALPPAFATRLTALGAGTATDAALSGYTGAVGDTGSNAFTLNLAPGAINVDVSFTDSLGAPLNGLDSGLDTLDGTDILLYTDSNNNILLGRAGGPDGAIVFAAYIEETGSPLSGGKIWTLEYQPLKHPDASNPDDALNLLNKVFIGASQDLTFSLANAPSGQNLFLMFTKANPTVVDDGGVLRITDPTIIATGKDPADQSSGVNINTGDTINTSQAGGPTTFGTNSQMITEQEGIRFTFVTGARQDVTIPNLDQNEADLEANIDFTAMFNAKAANFDIVQLQGGKSAVVKISAFNTAVESGASFVNGYANDTSVAITNVRVINIATGLVIENSDGSVNDASIVISFAGGVATVTGVKAGYQIDYTTTADHNRVLVENGAALDAKGNTHADFDIGGLTLRQASTTTAEIGSHMIFEDDGPILAFGNLIGTGTDLAQQGYWNMAAGADGLGLTGLDISLLNNQFTLVRPDNTTTTGTGTLVEQSPSPDGNGAYQFAGTLTGDFDNNAATAETTVHYTLSAYTNGTYALDLEEGFRSTIVLSSADGSLAAGGPDPVRTLLIGSEDVVFFGANPLAPQSGANSILTGIGLGAPDPTEAQLQTNPLPSFIGSAAMNVSTSGIGIANNNLEGNTTAGINAGDESFVVNPETLLTSMKIFIDNSVQGYNPATEELYYTAYYEDGTTSGAPIKVLAADLHAEAGNQKSFTVQWDGSHLIDAVQLTMGLGTVKIPVIQFIKEIQSLASDIQLAFNATTTDQDGDTATSAFDANLFANDPSDTLFDFRLVGTTGERDAFNIDLSVAENLYQVSGFDADAGQRDAVVLIGDAGAVVQSIDNAGADSIVTVAETGGQLTTITLLGVDLLNTDIVLASV</sequence>
<dbReference type="Pfam" id="PF19116">
    <property type="entry name" value="DUF5801"/>
    <property type="match status" value="1"/>
</dbReference>
<evidence type="ECO:0000259" key="2">
    <source>
        <dbReference type="Pfam" id="PF19116"/>
    </source>
</evidence>
<name>A0AAX3FP97_9PSED</name>
<evidence type="ECO:0000256" key="1">
    <source>
        <dbReference type="SAM" id="MobiDB-lite"/>
    </source>
</evidence>
<accession>A0AAX3FP97</accession>
<feature type="domain" description="DUF5801" evidence="2">
    <location>
        <begin position="130"/>
        <end position="218"/>
    </location>
</feature>